<dbReference type="InterPro" id="IPR011712">
    <property type="entry name" value="Sig_transdc_His_kin_sub3_dim/P"/>
</dbReference>
<reference evidence="16" key="2">
    <citation type="submission" date="2020-09" db="EMBL/GenBank/DDBJ databases">
        <authorList>
            <person name="Sun Q."/>
            <person name="Zhou Y."/>
        </authorList>
    </citation>
    <scope>NUCLEOTIDE SEQUENCE</scope>
    <source>
        <strain evidence="16">CGMCC 1.14988</strain>
    </source>
</reference>
<comment type="subcellular location">
    <subcellularLocation>
        <location evidence="2">Membrane</location>
    </subcellularLocation>
</comment>
<evidence type="ECO:0000256" key="6">
    <source>
        <dbReference type="ARBA" id="ARBA00022692"/>
    </source>
</evidence>
<dbReference type="InterPro" id="IPR036890">
    <property type="entry name" value="HATPase_C_sf"/>
</dbReference>
<comment type="catalytic activity">
    <reaction evidence="1">
        <text>ATP + protein L-histidine = ADP + protein N-phospho-L-histidine.</text>
        <dbReference type="EC" id="2.7.13.3"/>
    </reaction>
</comment>
<keyword evidence="6 13" id="KW-0812">Transmembrane</keyword>
<dbReference type="CDD" id="cd16917">
    <property type="entry name" value="HATPase_UhpB-NarQ-NarX-like"/>
    <property type="match status" value="1"/>
</dbReference>
<feature type="domain" description="HAMP" evidence="15">
    <location>
        <begin position="306"/>
        <end position="358"/>
    </location>
</feature>
<dbReference type="InterPro" id="IPR003660">
    <property type="entry name" value="HAMP_dom"/>
</dbReference>
<reference evidence="16" key="1">
    <citation type="journal article" date="2014" name="Int. J. Syst. Evol. Microbiol.">
        <title>Complete genome sequence of Corynebacterium casei LMG S-19264T (=DSM 44701T), isolated from a smear-ripened cheese.</title>
        <authorList>
            <consortium name="US DOE Joint Genome Institute (JGI-PGF)"/>
            <person name="Walter F."/>
            <person name="Albersmeier A."/>
            <person name="Kalinowski J."/>
            <person name="Ruckert C."/>
        </authorList>
    </citation>
    <scope>NUCLEOTIDE SEQUENCE</scope>
    <source>
        <strain evidence="16">CGMCC 1.14988</strain>
    </source>
</reference>
<feature type="transmembrane region" description="Helical" evidence="13">
    <location>
        <begin position="26"/>
        <end position="44"/>
    </location>
</feature>
<proteinExistence type="predicted"/>
<protein>
    <recommendedName>
        <fullName evidence="3">histidine kinase</fullName>
        <ecNumber evidence="3">2.7.13.3</ecNumber>
    </recommendedName>
</protein>
<dbReference type="EC" id="2.7.13.3" evidence="3"/>
<dbReference type="SUPFAM" id="SSF55874">
    <property type="entry name" value="ATPase domain of HSP90 chaperone/DNA topoisomerase II/histidine kinase"/>
    <property type="match status" value="1"/>
</dbReference>
<comment type="caution">
    <text evidence="16">The sequence shown here is derived from an EMBL/GenBank/DDBJ whole genome shotgun (WGS) entry which is preliminary data.</text>
</comment>
<dbReference type="InterPro" id="IPR003594">
    <property type="entry name" value="HATPase_dom"/>
</dbReference>
<dbReference type="PANTHER" id="PTHR24421">
    <property type="entry name" value="NITRATE/NITRITE SENSOR PROTEIN NARX-RELATED"/>
    <property type="match status" value="1"/>
</dbReference>
<dbReference type="GO" id="GO:0016020">
    <property type="term" value="C:membrane"/>
    <property type="evidence" value="ECO:0007669"/>
    <property type="project" value="UniProtKB-SubCell"/>
</dbReference>
<dbReference type="SMART" id="SM00304">
    <property type="entry name" value="HAMP"/>
    <property type="match status" value="1"/>
</dbReference>
<evidence type="ECO:0000256" key="13">
    <source>
        <dbReference type="SAM" id="Phobius"/>
    </source>
</evidence>
<dbReference type="OrthoDB" id="5242012at2"/>
<gene>
    <name evidence="16" type="ORF">GCM10011354_35440</name>
</gene>
<sequence length="629" mass="67294">MAGDPAGRVSTLRAVFDREASLLPKILMAFLVVLILASGVTLVLETRLTRQALREQARLLTVEQGNALDFEVQRDGLRTNLLLNTLAQQLLSDSATPAAYQRGLADLLSTVGTSEPNLELGGVVDVRGGELVQRLPARTTVAPLDPDELDGVSFSELAGQRIVPLENGSWGLVYVAPVQQLGEPLLVVVGFELSDARAREVGRLTGVDRVEIVVDGTVVASSDGHAVGDPALGDPSLQRETQQVDDRRLVRYVAIGAERSWGRPGAIGLVTADPLAALDARLTRTRVLMVTLLIALGGSLAFALARVMIRPIVSLTDTATAIAGGDLDRSFTVERRDEIGALAGALERMRRALRAQLLVIRQQAEALQEAARRIVGVQDEERRRVAQDLHDGIQQQLVVLRMQVGAARHRLRDDPGEVDAVTDQMASSIDGILDELRATGQALFPSILRDRGLGGALHSLASRSATPVDVVLDPDPLPRSDEAVETNAYFLISEAVANALKHARATRIAIEVRHEGEMLRVSVVDDGVGFRPDRTVHSGGVVHLRDRVNALGGSLQLLSNPGEGTSMTALLPQRRSVGRALEVEQHGGDPAVELELLGQAELAEDGIGVLLDRPVGDGQLPADRDVPPT</sequence>
<dbReference type="SUPFAM" id="SSF158472">
    <property type="entry name" value="HAMP domain-like"/>
    <property type="match status" value="1"/>
</dbReference>
<dbReference type="PROSITE" id="PS50885">
    <property type="entry name" value="HAMP"/>
    <property type="match status" value="1"/>
</dbReference>
<dbReference type="InterPro" id="IPR005467">
    <property type="entry name" value="His_kinase_dom"/>
</dbReference>
<keyword evidence="17" id="KW-1185">Reference proteome</keyword>
<evidence type="ECO:0000256" key="9">
    <source>
        <dbReference type="ARBA" id="ARBA00022840"/>
    </source>
</evidence>
<keyword evidence="10 13" id="KW-1133">Transmembrane helix</keyword>
<evidence type="ECO:0000256" key="3">
    <source>
        <dbReference type="ARBA" id="ARBA00012438"/>
    </source>
</evidence>
<evidence type="ECO:0000313" key="17">
    <source>
        <dbReference type="Proteomes" id="UP000650511"/>
    </source>
</evidence>
<dbReference type="Gene3D" id="1.20.5.1930">
    <property type="match status" value="1"/>
</dbReference>
<dbReference type="Gene3D" id="3.30.565.10">
    <property type="entry name" value="Histidine kinase-like ATPase, C-terminal domain"/>
    <property type="match status" value="1"/>
</dbReference>
<dbReference type="Pfam" id="PF07730">
    <property type="entry name" value="HisKA_3"/>
    <property type="match status" value="1"/>
</dbReference>
<evidence type="ECO:0000256" key="2">
    <source>
        <dbReference type="ARBA" id="ARBA00004370"/>
    </source>
</evidence>
<evidence type="ECO:0000256" key="12">
    <source>
        <dbReference type="SAM" id="Coils"/>
    </source>
</evidence>
<dbReference type="GO" id="GO:0000155">
    <property type="term" value="F:phosphorelay sensor kinase activity"/>
    <property type="evidence" value="ECO:0007669"/>
    <property type="project" value="InterPro"/>
</dbReference>
<evidence type="ECO:0000256" key="8">
    <source>
        <dbReference type="ARBA" id="ARBA00022777"/>
    </source>
</evidence>
<feature type="coiled-coil region" evidence="12">
    <location>
        <begin position="350"/>
        <end position="380"/>
    </location>
</feature>
<evidence type="ECO:0000256" key="7">
    <source>
        <dbReference type="ARBA" id="ARBA00022741"/>
    </source>
</evidence>
<organism evidence="16 17">
    <name type="scientific">Egicoccus halophilus</name>
    <dbReference type="NCBI Taxonomy" id="1670830"/>
    <lineage>
        <taxon>Bacteria</taxon>
        <taxon>Bacillati</taxon>
        <taxon>Actinomycetota</taxon>
        <taxon>Nitriliruptoria</taxon>
        <taxon>Egicoccales</taxon>
        <taxon>Egicoccaceae</taxon>
        <taxon>Egicoccus</taxon>
    </lineage>
</organism>
<dbReference type="GO" id="GO:0046983">
    <property type="term" value="F:protein dimerization activity"/>
    <property type="evidence" value="ECO:0007669"/>
    <property type="project" value="InterPro"/>
</dbReference>
<evidence type="ECO:0000313" key="16">
    <source>
        <dbReference type="EMBL" id="GGI09713.1"/>
    </source>
</evidence>
<evidence type="ECO:0000256" key="4">
    <source>
        <dbReference type="ARBA" id="ARBA00022553"/>
    </source>
</evidence>
<feature type="domain" description="Histidine kinase" evidence="14">
    <location>
        <begin position="491"/>
        <end position="575"/>
    </location>
</feature>
<keyword evidence="11" id="KW-0902">Two-component regulatory system</keyword>
<dbReference type="Pfam" id="PF02518">
    <property type="entry name" value="HATPase_c"/>
    <property type="match status" value="1"/>
</dbReference>
<accession>A0A8J3ADB4</accession>
<keyword evidence="9" id="KW-0067">ATP-binding</keyword>
<evidence type="ECO:0000259" key="15">
    <source>
        <dbReference type="PROSITE" id="PS50885"/>
    </source>
</evidence>
<evidence type="ECO:0000259" key="14">
    <source>
        <dbReference type="PROSITE" id="PS50109"/>
    </source>
</evidence>
<keyword evidence="8" id="KW-0418">Kinase</keyword>
<feature type="transmembrane region" description="Helical" evidence="13">
    <location>
        <begin position="287"/>
        <end position="309"/>
    </location>
</feature>
<dbReference type="PROSITE" id="PS50109">
    <property type="entry name" value="HIS_KIN"/>
    <property type="match status" value="1"/>
</dbReference>
<evidence type="ECO:0000256" key="1">
    <source>
        <dbReference type="ARBA" id="ARBA00000085"/>
    </source>
</evidence>
<keyword evidence="13" id="KW-0472">Membrane</keyword>
<dbReference type="Pfam" id="PF00672">
    <property type="entry name" value="HAMP"/>
    <property type="match status" value="1"/>
</dbReference>
<dbReference type="AlphaFoldDB" id="A0A8J3ADB4"/>
<keyword evidence="4" id="KW-0597">Phosphoprotein</keyword>
<dbReference type="GO" id="GO:0005524">
    <property type="term" value="F:ATP binding"/>
    <property type="evidence" value="ECO:0007669"/>
    <property type="project" value="UniProtKB-KW"/>
</dbReference>
<dbReference type="EMBL" id="BMHA01000018">
    <property type="protein sequence ID" value="GGI09713.1"/>
    <property type="molecule type" value="Genomic_DNA"/>
</dbReference>
<evidence type="ECO:0000256" key="11">
    <source>
        <dbReference type="ARBA" id="ARBA00023012"/>
    </source>
</evidence>
<keyword evidence="12" id="KW-0175">Coiled coil</keyword>
<dbReference type="CDD" id="cd06225">
    <property type="entry name" value="HAMP"/>
    <property type="match status" value="1"/>
</dbReference>
<name>A0A8J3ADB4_9ACTN</name>
<dbReference type="SMART" id="SM00387">
    <property type="entry name" value="HATPase_c"/>
    <property type="match status" value="1"/>
</dbReference>
<dbReference type="Gene3D" id="6.10.340.10">
    <property type="match status" value="1"/>
</dbReference>
<evidence type="ECO:0000256" key="10">
    <source>
        <dbReference type="ARBA" id="ARBA00022989"/>
    </source>
</evidence>
<dbReference type="InterPro" id="IPR050482">
    <property type="entry name" value="Sensor_HK_TwoCompSys"/>
</dbReference>
<keyword evidence="5" id="KW-0808">Transferase</keyword>
<keyword evidence="7" id="KW-0547">Nucleotide-binding</keyword>
<evidence type="ECO:0000256" key="5">
    <source>
        <dbReference type="ARBA" id="ARBA00022679"/>
    </source>
</evidence>
<dbReference type="PANTHER" id="PTHR24421:SF10">
    <property type="entry name" value="NITRATE_NITRITE SENSOR PROTEIN NARQ"/>
    <property type="match status" value="1"/>
</dbReference>
<dbReference type="Proteomes" id="UP000650511">
    <property type="component" value="Unassembled WGS sequence"/>
</dbReference>